<dbReference type="AlphaFoldDB" id="A0A8R1J1M2"/>
<name>A0A8R1J1M2_CAEJA</name>
<keyword evidence="2" id="KW-1185">Reference proteome</keyword>
<reference evidence="1" key="2">
    <citation type="submission" date="2022-06" db="UniProtKB">
        <authorList>
            <consortium name="EnsemblMetazoa"/>
        </authorList>
    </citation>
    <scope>IDENTIFICATION</scope>
    <source>
        <strain evidence="1">DF5081</strain>
    </source>
</reference>
<evidence type="ECO:0000313" key="2">
    <source>
        <dbReference type="Proteomes" id="UP000005237"/>
    </source>
</evidence>
<evidence type="ECO:0000313" key="1">
    <source>
        <dbReference type="EnsemblMetazoa" id="CJA42781.1"/>
    </source>
</evidence>
<dbReference type="EnsemblMetazoa" id="CJA42781.1">
    <property type="protein sequence ID" value="CJA42781.1"/>
    <property type="gene ID" value="WBGene00218629"/>
</dbReference>
<proteinExistence type="predicted"/>
<protein>
    <submittedName>
        <fullName evidence="1">Uncharacterized protein</fullName>
    </submittedName>
</protein>
<dbReference type="Proteomes" id="UP000005237">
    <property type="component" value="Unassembled WGS sequence"/>
</dbReference>
<organism evidence="1 2">
    <name type="scientific">Caenorhabditis japonica</name>
    <dbReference type="NCBI Taxonomy" id="281687"/>
    <lineage>
        <taxon>Eukaryota</taxon>
        <taxon>Metazoa</taxon>
        <taxon>Ecdysozoa</taxon>
        <taxon>Nematoda</taxon>
        <taxon>Chromadorea</taxon>
        <taxon>Rhabditida</taxon>
        <taxon>Rhabditina</taxon>
        <taxon>Rhabditomorpha</taxon>
        <taxon>Rhabditoidea</taxon>
        <taxon>Rhabditidae</taxon>
        <taxon>Peloderinae</taxon>
        <taxon>Caenorhabditis</taxon>
    </lineage>
</organism>
<sequence>MPNTIGPSTSNTNGNFVRNPRALEHQARAQTGKSDEVLNEKKDSWYMPLCPCSGLFSWICCPSSEDNGAR</sequence>
<reference evidence="2" key="1">
    <citation type="submission" date="2010-08" db="EMBL/GenBank/DDBJ databases">
        <authorList>
            <consortium name="Caenorhabditis japonica Sequencing Consortium"/>
            <person name="Wilson R.K."/>
        </authorList>
    </citation>
    <scope>NUCLEOTIDE SEQUENCE [LARGE SCALE GENOMIC DNA]</scope>
    <source>
        <strain evidence="2">DF5081</strain>
    </source>
</reference>
<accession>A0A8R1J1M2</accession>